<feature type="region of interest" description="Disordered" evidence="1">
    <location>
        <begin position="254"/>
        <end position="288"/>
    </location>
</feature>
<feature type="region of interest" description="Disordered" evidence="1">
    <location>
        <begin position="175"/>
        <end position="228"/>
    </location>
</feature>
<comment type="caution">
    <text evidence="2">The sequence shown here is derived from an EMBL/GenBank/DDBJ whole genome shotgun (WGS) entry which is preliminary data.</text>
</comment>
<reference evidence="2 3" key="1">
    <citation type="journal article" date="2024" name="G3 (Bethesda)">
        <title>Genome assembly of Hibiscus sabdariffa L. provides insights into metabolisms of medicinal natural products.</title>
        <authorList>
            <person name="Kim T."/>
        </authorList>
    </citation>
    <scope>NUCLEOTIDE SEQUENCE [LARGE SCALE GENOMIC DNA]</scope>
    <source>
        <strain evidence="2">TK-2024</strain>
        <tissue evidence="2">Old leaves</tissue>
    </source>
</reference>
<dbReference type="EMBL" id="JBBPBM010000043">
    <property type="protein sequence ID" value="KAK8523395.1"/>
    <property type="molecule type" value="Genomic_DNA"/>
</dbReference>
<evidence type="ECO:0000313" key="3">
    <source>
        <dbReference type="Proteomes" id="UP001472677"/>
    </source>
</evidence>
<gene>
    <name evidence="2" type="ORF">V6N12_047915</name>
</gene>
<feature type="compositionally biased region" description="Polar residues" evidence="1">
    <location>
        <begin position="175"/>
        <end position="184"/>
    </location>
</feature>
<organism evidence="2 3">
    <name type="scientific">Hibiscus sabdariffa</name>
    <name type="common">roselle</name>
    <dbReference type="NCBI Taxonomy" id="183260"/>
    <lineage>
        <taxon>Eukaryota</taxon>
        <taxon>Viridiplantae</taxon>
        <taxon>Streptophyta</taxon>
        <taxon>Embryophyta</taxon>
        <taxon>Tracheophyta</taxon>
        <taxon>Spermatophyta</taxon>
        <taxon>Magnoliopsida</taxon>
        <taxon>eudicotyledons</taxon>
        <taxon>Gunneridae</taxon>
        <taxon>Pentapetalae</taxon>
        <taxon>rosids</taxon>
        <taxon>malvids</taxon>
        <taxon>Malvales</taxon>
        <taxon>Malvaceae</taxon>
        <taxon>Malvoideae</taxon>
        <taxon>Hibiscus</taxon>
    </lineage>
</organism>
<keyword evidence="3" id="KW-1185">Reference proteome</keyword>
<evidence type="ECO:0000313" key="2">
    <source>
        <dbReference type="EMBL" id="KAK8523395.1"/>
    </source>
</evidence>
<evidence type="ECO:0000256" key="1">
    <source>
        <dbReference type="SAM" id="MobiDB-lite"/>
    </source>
</evidence>
<feature type="compositionally biased region" description="Basic and acidic residues" evidence="1">
    <location>
        <begin position="71"/>
        <end position="82"/>
    </location>
</feature>
<protein>
    <submittedName>
        <fullName evidence="2">Uncharacterized protein</fullName>
    </submittedName>
</protein>
<feature type="compositionally biased region" description="Basic and acidic residues" evidence="1">
    <location>
        <begin position="192"/>
        <end position="210"/>
    </location>
</feature>
<feature type="compositionally biased region" description="Basic and acidic residues" evidence="1">
    <location>
        <begin position="257"/>
        <end position="266"/>
    </location>
</feature>
<feature type="region of interest" description="Disordered" evidence="1">
    <location>
        <begin position="1"/>
        <end position="102"/>
    </location>
</feature>
<accession>A0ABR2CW47</accession>
<name>A0ABR2CW47_9ROSI</name>
<proteinExistence type="predicted"/>
<feature type="compositionally biased region" description="Low complexity" evidence="1">
    <location>
        <begin position="56"/>
        <end position="66"/>
    </location>
</feature>
<dbReference type="Proteomes" id="UP001472677">
    <property type="component" value="Unassembled WGS sequence"/>
</dbReference>
<sequence length="342" mass="38215">MRENVTNKEAGGRISSPKTEKKEVRQVEAGFTDNSSIKVIVDKDRTPQKQRNFITSEGSSSSDSRSPVNGDTERSQEIEESLKTCYLGTHPNHDKEDFALGNTSSLENRGEVGVGHEMLAAVKDNLNEKIRGEVRAGEEGFENSVGKDLSALEEGEADNKETSLFSNHSKALSNVNNPSETLEGQNVIADRSLGEKRDTRSPIRIAREEAQQVEQGEEEPFSSSDRDENWSKAERVFFPELVLKKSTKKRYGSLKQIQDKSISEKERKRRDRASRKEKQFTTGEEVSELSGRSLSESDLINHKETLLKRAKRTLALGKRLGVDIEGNEEGALNELVCLESMN</sequence>